<dbReference type="EMBL" id="JBHSBU010000001">
    <property type="protein sequence ID" value="MFC4158353.1"/>
    <property type="molecule type" value="Genomic_DNA"/>
</dbReference>
<keyword evidence="4" id="KW-1185">Reference proteome</keyword>
<evidence type="ECO:0000256" key="2">
    <source>
        <dbReference type="ARBA" id="ARBA00023002"/>
    </source>
</evidence>
<dbReference type="EC" id="1.1.1.-" evidence="3"/>
<dbReference type="Proteomes" id="UP001595791">
    <property type="component" value="Unassembled WGS sequence"/>
</dbReference>
<evidence type="ECO:0000313" key="4">
    <source>
        <dbReference type="Proteomes" id="UP001595791"/>
    </source>
</evidence>
<dbReference type="PANTHER" id="PTHR44196">
    <property type="entry name" value="DEHYDROGENASE/REDUCTASE SDR FAMILY MEMBER 7B"/>
    <property type="match status" value="1"/>
</dbReference>
<keyword evidence="2 3" id="KW-0560">Oxidoreductase</keyword>
<dbReference type="PANTHER" id="PTHR44196:SF1">
    <property type="entry name" value="DEHYDROGENASE_REDUCTASE SDR FAMILY MEMBER 7B"/>
    <property type="match status" value="1"/>
</dbReference>
<dbReference type="InterPro" id="IPR036291">
    <property type="entry name" value="NAD(P)-bd_dom_sf"/>
</dbReference>
<proteinExistence type="inferred from homology"/>
<evidence type="ECO:0000256" key="1">
    <source>
        <dbReference type="ARBA" id="ARBA00006484"/>
    </source>
</evidence>
<protein>
    <submittedName>
        <fullName evidence="3">SDR family NAD(P)-dependent oxidoreductase</fullName>
        <ecNumber evidence="3">1.1.1.-</ecNumber>
    </submittedName>
</protein>
<gene>
    <name evidence="3" type="ORF">ACFOW7_03165</name>
</gene>
<name>A0ABV8MJN3_9NEIS</name>
<dbReference type="Gene3D" id="3.40.50.720">
    <property type="entry name" value="NAD(P)-binding Rossmann-like Domain"/>
    <property type="match status" value="1"/>
</dbReference>
<comment type="caution">
    <text evidence="3">The sequence shown here is derived from an EMBL/GenBank/DDBJ whole genome shotgun (WGS) entry which is preliminary data.</text>
</comment>
<dbReference type="GO" id="GO:0016491">
    <property type="term" value="F:oxidoreductase activity"/>
    <property type="evidence" value="ECO:0007669"/>
    <property type="project" value="UniProtKB-KW"/>
</dbReference>
<organism evidence="3 4">
    <name type="scientific">Chitinimonas lacunae</name>
    <dbReference type="NCBI Taxonomy" id="1963018"/>
    <lineage>
        <taxon>Bacteria</taxon>
        <taxon>Pseudomonadati</taxon>
        <taxon>Pseudomonadota</taxon>
        <taxon>Betaproteobacteria</taxon>
        <taxon>Neisseriales</taxon>
        <taxon>Chitinibacteraceae</taxon>
        <taxon>Chitinimonas</taxon>
    </lineage>
</organism>
<comment type="similarity">
    <text evidence="1">Belongs to the short-chain dehydrogenases/reductases (SDR) family.</text>
</comment>
<dbReference type="RefSeq" id="WP_378160932.1">
    <property type="nucleotide sequence ID" value="NZ_JBHSBU010000001.1"/>
</dbReference>
<reference evidence="4" key="1">
    <citation type="journal article" date="2019" name="Int. J. Syst. Evol. Microbiol.">
        <title>The Global Catalogue of Microorganisms (GCM) 10K type strain sequencing project: providing services to taxonomists for standard genome sequencing and annotation.</title>
        <authorList>
            <consortium name="The Broad Institute Genomics Platform"/>
            <consortium name="The Broad Institute Genome Sequencing Center for Infectious Disease"/>
            <person name="Wu L."/>
            <person name="Ma J."/>
        </authorList>
    </citation>
    <scope>NUCLEOTIDE SEQUENCE [LARGE SCALE GENOMIC DNA]</scope>
    <source>
        <strain evidence="4">LMG 29894</strain>
    </source>
</reference>
<sequence>MVITSGSQGIGYACAQAFVREGAEVALIARDPQRMEAACSTLRAKGGQVMGVSADLSDPQAAEAIAWIEDELGSLDILVNSAGATRRYDPAIAGSSVPCRTSPICTPRTPC</sequence>
<dbReference type="CDD" id="cd05233">
    <property type="entry name" value="SDR_c"/>
    <property type="match status" value="1"/>
</dbReference>
<dbReference type="InterPro" id="IPR002347">
    <property type="entry name" value="SDR_fam"/>
</dbReference>
<dbReference type="SUPFAM" id="SSF51735">
    <property type="entry name" value="NAD(P)-binding Rossmann-fold domains"/>
    <property type="match status" value="1"/>
</dbReference>
<dbReference type="Pfam" id="PF00106">
    <property type="entry name" value="adh_short"/>
    <property type="match status" value="1"/>
</dbReference>
<evidence type="ECO:0000313" key="3">
    <source>
        <dbReference type="EMBL" id="MFC4158353.1"/>
    </source>
</evidence>
<accession>A0ABV8MJN3</accession>